<keyword evidence="1" id="KW-0812">Transmembrane</keyword>
<sequence>MKNISVNDTGIYSSSMLITDIQESVLVQKVKLSVVEVSVNEGGSSSKDTDSHQTEGNNWIIICVVIVIIIIIICVSVYYSRVKGKTG</sequence>
<accession>A0AA88SJM6</accession>
<protein>
    <submittedName>
        <fullName evidence="2">Uncharacterized protein</fullName>
    </submittedName>
</protein>
<organism evidence="2 3">
    <name type="scientific">Tachysurus vachellii</name>
    <name type="common">Darkbarbel catfish</name>
    <name type="synonym">Pelteobagrus vachellii</name>
    <dbReference type="NCBI Taxonomy" id="175792"/>
    <lineage>
        <taxon>Eukaryota</taxon>
        <taxon>Metazoa</taxon>
        <taxon>Chordata</taxon>
        <taxon>Craniata</taxon>
        <taxon>Vertebrata</taxon>
        <taxon>Euteleostomi</taxon>
        <taxon>Actinopterygii</taxon>
        <taxon>Neopterygii</taxon>
        <taxon>Teleostei</taxon>
        <taxon>Ostariophysi</taxon>
        <taxon>Siluriformes</taxon>
        <taxon>Bagridae</taxon>
        <taxon>Tachysurus</taxon>
    </lineage>
</organism>
<keyword evidence="1" id="KW-0472">Membrane</keyword>
<keyword evidence="3" id="KW-1185">Reference proteome</keyword>
<dbReference type="Proteomes" id="UP001187315">
    <property type="component" value="Unassembled WGS sequence"/>
</dbReference>
<reference evidence="2" key="1">
    <citation type="submission" date="2023-08" db="EMBL/GenBank/DDBJ databases">
        <title>Pelteobagrus vachellii genome.</title>
        <authorList>
            <person name="Liu H."/>
        </authorList>
    </citation>
    <scope>NUCLEOTIDE SEQUENCE</scope>
    <source>
        <strain evidence="2">PRFRI_2022a</strain>
        <tissue evidence="2">Muscle</tissue>
    </source>
</reference>
<feature type="transmembrane region" description="Helical" evidence="1">
    <location>
        <begin position="59"/>
        <end position="79"/>
    </location>
</feature>
<gene>
    <name evidence="2" type="ORF">Q7C36_014777</name>
</gene>
<dbReference type="EMBL" id="JAVHJS010000015">
    <property type="protein sequence ID" value="KAK2834076.1"/>
    <property type="molecule type" value="Genomic_DNA"/>
</dbReference>
<evidence type="ECO:0000313" key="2">
    <source>
        <dbReference type="EMBL" id="KAK2834076.1"/>
    </source>
</evidence>
<evidence type="ECO:0000256" key="1">
    <source>
        <dbReference type="SAM" id="Phobius"/>
    </source>
</evidence>
<keyword evidence="1" id="KW-1133">Transmembrane helix</keyword>
<comment type="caution">
    <text evidence="2">The sequence shown here is derived from an EMBL/GenBank/DDBJ whole genome shotgun (WGS) entry which is preliminary data.</text>
</comment>
<dbReference type="AlphaFoldDB" id="A0AA88SJM6"/>
<name>A0AA88SJM6_TACVA</name>
<proteinExistence type="predicted"/>
<evidence type="ECO:0000313" key="3">
    <source>
        <dbReference type="Proteomes" id="UP001187315"/>
    </source>
</evidence>